<dbReference type="RefSeq" id="WP_014856432.1">
    <property type="nucleotide sequence ID" value="NC_018178.1"/>
</dbReference>
<dbReference type="GO" id="GO:0008732">
    <property type="term" value="F:L-allo-threonine aldolase activity"/>
    <property type="evidence" value="ECO:0007669"/>
    <property type="project" value="TreeGrafter"/>
</dbReference>
<gene>
    <name evidence="7" type="ordered locus">MROS_1766</name>
</gene>
<dbReference type="InterPro" id="IPR015421">
    <property type="entry name" value="PyrdxlP-dep_Trfase_major"/>
</dbReference>
<dbReference type="AlphaFoldDB" id="I6Z765"/>
<evidence type="ECO:0000256" key="4">
    <source>
        <dbReference type="ARBA" id="ARBA00023239"/>
    </source>
</evidence>
<comment type="cofactor">
    <cofactor evidence="1">
        <name>pyridoxal 5'-phosphate</name>
        <dbReference type="ChEBI" id="CHEBI:597326"/>
    </cofactor>
</comment>
<dbReference type="Pfam" id="PF01212">
    <property type="entry name" value="Beta_elim_lyase"/>
    <property type="match status" value="1"/>
</dbReference>
<dbReference type="OrthoDB" id="9774495at2"/>
<dbReference type="eggNOG" id="COG2008">
    <property type="taxonomic scope" value="Bacteria"/>
</dbReference>
<dbReference type="PANTHER" id="PTHR48097:SF9">
    <property type="entry name" value="L-THREONINE ALDOLASE"/>
    <property type="match status" value="1"/>
</dbReference>
<evidence type="ECO:0000256" key="5">
    <source>
        <dbReference type="PIRSR" id="PIRSR017617-1"/>
    </source>
</evidence>
<dbReference type="GO" id="GO:0006545">
    <property type="term" value="P:glycine biosynthetic process"/>
    <property type="evidence" value="ECO:0007669"/>
    <property type="project" value="TreeGrafter"/>
</dbReference>
<dbReference type="HOGENOM" id="CLU_029381_0_4_10"/>
<dbReference type="InterPro" id="IPR023603">
    <property type="entry name" value="Low_specificity_L-TA-like"/>
</dbReference>
<dbReference type="NCBIfam" id="NF041359">
    <property type="entry name" value="GntG_guanitoxin"/>
    <property type="match status" value="1"/>
</dbReference>
<accession>I6Z765</accession>
<dbReference type="GO" id="GO:0006567">
    <property type="term" value="P:L-threonine catabolic process"/>
    <property type="evidence" value="ECO:0007669"/>
    <property type="project" value="TreeGrafter"/>
</dbReference>
<proteinExistence type="inferred from homology"/>
<evidence type="ECO:0000259" key="6">
    <source>
        <dbReference type="Pfam" id="PF01212"/>
    </source>
</evidence>
<dbReference type="PATRIC" id="fig|1191523.3.peg.1873"/>
<dbReference type="PANTHER" id="PTHR48097">
    <property type="entry name" value="L-THREONINE ALDOLASE-RELATED"/>
    <property type="match status" value="1"/>
</dbReference>
<dbReference type="InterPro" id="IPR015422">
    <property type="entry name" value="PyrdxlP-dep_Trfase_small"/>
</dbReference>
<evidence type="ECO:0000256" key="1">
    <source>
        <dbReference type="ARBA" id="ARBA00001933"/>
    </source>
</evidence>
<dbReference type="Gene3D" id="3.40.640.10">
    <property type="entry name" value="Type I PLP-dependent aspartate aminotransferase-like (Major domain)"/>
    <property type="match status" value="1"/>
</dbReference>
<dbReference type="GO" id="GO:0005829">
    <property type="term" value="C:cytosol"/>
    <property type="evidence" value="ECO:0007669"/>
    <property type="project" value="TreeGrafter"/>
</dbReference>
<evidence type="ECO:0000256" key="2">
    <source>
        <dbReference type="ARBA" id="ARBA00006966"/>
    </source>
</evidence>
<keyword evidence="3" id="KW-0663">Pyridoxal phosphate</keyword>
<dbReference type="KEGG" id="mro:MROS_1766"/>
<dbReference type="EMBL" id="CP003557">
    <property type="protein sequence ID" value="AFN75000.1"/>
    <property type="molecule type" value="Genomic_DNA"/>
</dbReference>
<organism evidence="7 8">
    <name type="scientific">Melioribacter roseus (strain DSM 23840 / JCM 17771 / VKM B-2668 / P3M-2)</name>
    <dbReference type="NCBI Taxonomy" id="1191523"/>
    <lineage>
        <taxon>Bacteria</taxon>
        <taxon>Pseudomonadati</taxon>
        <taxon>Ignavibacteriota</taxon>
        <taxon>Ignavibacteria</taxon>
        <taxon>Ignavibacteriales</taxon>
        <taxon>Melioribacteraceae</taxon>
        <taxon>Melioribacter</taxon>
    </lineage>
</organism>
<dbReference type="CDD" id="cd06502">
    <property type="entry name" value="TA_like"/>
    <property type="match status" value="1"/>
</dbReference>
<dbReference type="Proteomes" id="UP000009011">
    <property type="component" value="Chromosome"/>
</dbReference>
<dbReference type="STRING" id="1191523.MROS_1766"/>
<comment type="similarity">
    <text evidence="2">Belongs to the threonine aldolase family.</text>
</comment>
<dbReference type="InterPro" id="IPR001597">
    <property type="entry name" value="ArAA_b-elim_lyase/Thr_aldolase"/>
</dbReference>
<dbReference type="Gene3D" id="3.90.1150.10">
    <property type="entry name" value="Aspartate Aminotransferase, domain 1"/>
    <property type="match status" value="1"/>
</dbReference>
<keyword evidence="8" id="KW-1185">Reference proteome</keyword>
<dbReference type="PIRSF" id="PIRSF017617">
    <property type="entry name" value="Thr_aldolase"/>
    <property type="match status" value="1"/>
</dbReference>
<evidence type="ECO:0000313" key="8">
    <source>
        <dbReference type="Proteomes" id="UP000009011"/>
    </source>
</evidence>
<dbReference type="FunFam" id="3.40.640.10:FF:000030">
    <property type="entry name" value="Low-specificity L-threonine aldolase"/>
    <property type="match status" value="1"/>
</dbReference>
<reference evidence="7 8" key="1">
    <citation type="journal article" date="2013" name="PLoS ONE">
        <title>Genomic analysis of Melioribacter roseus, facultatively anaerobic organotrophic bacterium representing a novel deep lineage within Bacteriodetes/Chlorobi group.</title>
        <authorList>
            <person name="Kadnikov V.V."/>
            <person name="Mardanov A.V."/>
            <person name="Podosokorskaya O.A."/>
            <person name="Gavrilov S.N."/>
            <person name="Kublanov I.V."/>
            <person name="Beletsky A.V."/>
            <person name="Bonch-Osmolovskaya E.A."/>
            <person name="Ravin N.V."/>
        </authorList>
    </citation>
    <scope>NUCLEOTIDE SEQUENCE [LARGE SCALE GENOMIC DNA]</scope>
    <source>
        <strain evidence="8">JCM 17771 / P3M-2</strain>
    </source>
</reference>
<name>I6Z765_MELRP</name>
<sequence length="343" mass="37521">MKKVIDLRSDTVTKPSEEMRKAMCAAEVGDDVYKEDPTVNLLEEYAAELLGKEAALYVPSGVMGNQICLNVLTSPGDEVICEKDSHIFQYESGSPAALSGLQLSLVEGDKRGIFTADQIEPLIRPESAYYMARTKVVEIENTHNRAGGTINPVENIKAISELARKYNLAMHLDGARIWNAYVETGVKPSEYAAYFNTVSVCLSKGLGAPVGSIIAGTKEMIKEAFRVRKAWGGGMRQVGILAAAGLYALKNNIERLKEDHLKAKKFAELLAENKFIKIDTSLVETNIVMFSPLRVPADDFILKCKEKGLLLGAGKVGVIRAVTHMDVDNEDIIESAKIIEQIA</sequence>
<dbReference type="InterPro" id="IPR015424">
    <property type="entry name" value="PyrdxlP-dep_Trfase"/>
</dbReference>
<evidence type="ECO:0000313" key="7">
    <source>
        <dbReference type="EMBL" id="AFN75000.1"/>
    </source>
</evidence>
<evidence type="ECO:0000256" key="3">
    <source>
        <dbReference type="ARBA" id="ARBA00022898"/>
    </source>
</evidence>
<protein>
    <submittedName>
        <fullName evidence="7">Aromatic amino acid beta-eliminating lyase/threonine aldolase</fullName>
    </submittedName>
</protein>
<dbReference type="SUPFAM" id="SSF53383">
    <property type="entry name" value="PLP-dependent transferases"/>
    <property type="match status" value="1"/>
</dbReference>
<feature type="domain" description="Aromatic amino acid beta-eliminating lyase/threonine aldolase" evidence="6">
    <location>
        <begin position="6"/>
        <end position="289"/>
    </location>
</feature>
<keyword evidence="4 7" id="KW-0456">Lyase</keyword>
<feature type="modified residue" description="N6-(pyridoxal phosphate)lysine" evidence="5">
    <location>
        <position position="204"/>
    </location>
</feature>